<comment type="caution">
    <text evidence="2">The sequence shown here is derived from an EMBL/GenBank/DDBJ whole genome shotgun (WGS) entry which is preliminary data.</text>
</comment>
<reference evidence="2 3" key="1">
    <citation type="submission" date="2018-07" db="EMBL/GenBank/DDBJ databases">
        <title>Comparative genomes isolates from brazilian mangrove.</title>
        <authorList>
            <person name="De Araujo J.E."/>
            <person name="Taketani R.G."/>
            <person name="Silva M.C.P."/>
            <person name="Lourenco M.V."/>
            <person name="Oliveira V.M."/>
            <person name="Andreote F.D."/>
        </authorList>
    </citation>
    <scope>NUCLEOTIDE SEQUENCE [LARGE SCALE GENOMIC DNA]</scope>
    <source>
        <strain evidence="2 3">HEX PRIS-MGV</strain>
    </source>
</reference>
<dbReference type="Proteomes" id="UP000253562">
    <property type="component" value="Unassembled WGS sequence"/>
</dbReference>
<evidence type="ECO:0000256" key="1">
    <source>
        <dbReference type="SAM" id="MobiDB-lite"/>
    </source>
</evidence>
<organism evidence="2 3">
    <name type="scientific">Bremerella cremea</name>
    <dbReference type="NCBI Taxonomy" id="1031537"/>
    <lineage>
        <taxon>Bacteria</taxon>
        <taxon>Pseudomonadati</taxon>
        <taxon>Planctomycetota</taxon>
        <taxon>Planctomycetia</taxon>
        <taxon>Pirellulales</taxon>
        <taxon>Pirellulaceae</taxon>
        <taxon>Bremerella</taxon>
    </lineage>
</organism>
<proteinExistence type="predicted"/>
<accession>A0A368KNT0</accession>
<evidence type="ECO:0000313" key="3">
    <source>
        <dbReference type="Proteomes" id="UP000253562"/>
    </source>
</evidence>
<name>A0A368KNT0_9BACT</name>
<feature type="compositionally biased region" description="Basic and acidic residues" evidence="1">
    <location>
        <begin position="1"/>
        <end position="28"/>
    </location>
</feature>
<evidence type="ECO:0000313" key="2">
    <source>
        <dbReference type="EMBL" id="RCS46040.1"/>
    </source>
</evidence>
<sequence>MSEDPEKKIVVDGDWKEQVRQEKEKQAIEEQPEAPIESPAEATPPPSPGKLPKADFGFLISMMATQAFAAMGQIPEPGTGQVTKQPEVAKHMIDLLAMLEEKTQGNLDANEKAGLQNVLYQLRMAFVASQQG</sequence>
<dbReference type="AlphaFoldDB" id="A0A368KNT0"/>
<dbReference type="OrthoDB" id="9799618at2"/>
<gene>
    <name evidence="2" type="ORF">DTL42_16255</name>
</gene>
<feature type="region of interest" description="Disordered" evidence="1">
    <location>
        <begin position="1"/>
        <end position="54"/>
    </location>
</feature>
<dbReference type="InterPro" id="IPR014995">
    <property type="entry name" value="DUF1844"/>
</dbReference>
<dbReference type="EMBL" id="QPEX01000033">
    <property type="protein sequence ID" value="RCS46040.1"/>
    <property type="molecule type" value="Genomic_DNA"/>
</dbReference>
<protein>
    <submittedName>
        <fullName evidence="2">DUF1844 domain-containing protein</fullName>
    </submittedName>
</protein>
<dbReference type="Pfam" id="PF08899">
    <property type="entry name" value="DUF1844"/>
    <property type="match status" value="1"/>
</dbReference>
<dbReference type="RefSeq" id="WP_114369816.1">
    <property type="nucleotide sequence ID" value="NZ_QPEX01000033.1"/>
</dbReference>